<evidence type="ECO:0000313" key="2">
    <source>
        <dbReference type="EMBL" id="MPQ42422.1"/>
    </source>
</evidence>
<accession>A0A6I1MJT3</accession>
<reference evidence="2 3" key="1">
    <citation type="submission" date="2019-10" db="EMBL/GenBank/DDBJ databases">
        <title>The Genome Sequence of Clostridium tarantellae Isolated from Fish Brain.</title>
        <authorList>
            <person name="Bano L."/>
            <person name="Kiel M."/>
            <person name="Sales G."/>
            <person name="Doxey A.C."/>
            <person name="Mansfield M.J."/>
            <person name="Schiavone M."/>
            <person name="Rossetto O."/>
            <person name="Pirazzini M."/>
            <person name="Dobrindt U."/>
            <person name="Montecucco C."/>
        </authorList>
    </citation>
    <scope>NUCLEOTIDE SEQUENCE [LARGE SCALE GENOMIC DNA]</scope>
    <source>
        <strain evidence="2 3">DSM 3997</strain>
    </source>
</reference>
<dbReference type="RefSeq" id="WP_152887033.1">
    <property type="nucleotide sequence ID" value="NZ_WHJC01000007.1"/>
</dbReference>
<protein>
    <recommendedName>
        <fullName evidence="4">DUF4064 domain-containing protein</fullName>
    </recommendedName>
</protein>
<feature type="transmembrane region" description="Helical" evidence="1">
    <location>
        <begin position="109"/>
        <end position="126"/>
    </location>
</feature>
<dbReference type="EMBL" id="WHJC01000007">
    <property type="protein sequence ID" value="MPQ42422.1"/>
    <property type="molecule type" value="Genomic_DNA"/>
</dbReference>
<sequence length="141" mass="15781">MEDCKNKKLGAGILTVSIIQLVFSILAVLFFAFLLIALNSDTIVPNEVKEIYLQNGITITTLSISLIFIILSIVAIIFILCKKAIGIYIYFITIVVNYIYSLIMSGFSFLGLIGLILPLLMAIFIYRRRYVFNIGVKCAND</sequence>
<evidence type="ECO:0000256" key="1">
    <source>
        <dbReference type="SAM" id="Phobius"/>
    </source>
</evidence>
<feature type="transmembrane region" description="Helical" evidence="1">
    <location>
        <begin position="57"/>
        <end position="80"/>
    </location>
</feature>
<name>A0A6I1MJT3_9CLOT</name>
<evidence type="ECO:0008006" key="4">
    <source>
        <dbReference type="Google" id="ProtNLM"/>
    </source>
</evidence>
<gene>
    <name evidence="2" type="ORF">GBZ86_01395</name>
</gene>
<feature type="transmembrane region" description="Helical" evidence="1">
    <location>
        <begin position="12"/>
        <end position="37"/>
    </location>
</feature>
<keyword evidence="1" id="KW-0472">Membrane</keyword>
<keyword evidence="1" id="KW-0812">Transmembrane</keyword>
<dbReference type="Proteomes" id="UP000430345">
    <property type="component" value="Unassembled WGS sequence"/>
</dbReference>
<comment type="caution">
    <text evidence="2">The sequence shown here is derived from an EMBL/GenBank/DDBJ whole genome shotgun (WGS) entry which is preliminary data.</text>
</comment>
<keyword evidence="3" id="KW-1185">Reference proteome</keyword>
<dbReference type="AlphaFoldDB" id="A0A6I1MJT3"/>
<feature type="transmembrane region" description="Helical" evidence="1">
    <location>
        <begin position="87"/>
        <end position="103"/>
    </location>
</feature>
<proteinExistence type="predicted"/>
<organism evidence="2 3">
    <name type="scientific">Clostridium tarantellae</name>
    <dbReference type="NCBI Taxonomy" id="39493"/>
    <lineage>
        <taxon>Bacteria</taxon>
        <taxon>Bacillati</taxon>
        <taxon>Bacillota</taxon>
        <taxon>Clostridia</taxon>
        <taxon>Eubacteriales</taxon>
        <taxon>Clostridiaceae</taxon>
        <taxon>Clostridium</taxon>
    </lineage>
</organism>
<evidence type="ECO:0000313" key="3">
    <source>
        <dbReference type="Proteomes" id="UP000430345"/>
    </source>
</evidence>
<keyword evidence="1" id="KW-1133">Transmembrane helix</keyword>